<dbReference type="InterPro" id="IPR051561">
    <property type="entry name" value="FRAS1_ECM"/>
</dbReference>
<reference evidence="10" key="2">
    <citation type="submission" date="2025-09" db="UniProtKB">
        <authorList>
            <consortium name="Ensembl"/>
        </authorList>
    </citation>
    <scope>IDENTIFICATION</scope>
</reference>
<dbReference type="SUPFAM" id="SSF49899">
    <property type="entry name" value="Concanavalin A-like lectins/glucanases"/>
    <property type="match status" value="2"/>
</dbReference>
<feature type="region of interest" description="Disordered" evidence="6">
    <location>
        <begin position="2225"/>
        <end position="2268"/>
    </location>
</feature>
<evidence type="ECO:0000313" key="10">
    <source>
        <dbReference type="Ensembl" id="ENSPKIP00000032238.1"/>
    </source>
</evidence>
<evidence type="ECO:0000313" key="11">
    <source>
        <dbReference type="Proteomes" id="UP000261540"/>
    </source>
</evidence>
<dbReference type="GeneTree" id="ENSGT00940000154091"/>
<feature type="chain" id="PRO_5017182239" evidence="8">
    <location>
        <begin position="24"/>
        <end position="2285"/>
    </location>
</feature>
<feature type="signal peptide" evidence="8">
    <location>
        <begin position="1"/>
        <end position="23"/>
    </location>
</feature>
<reference evidence="10" key="1">
    <citation type="submission" date="2025-08" db="UniProtKB">
        <authorList>
            <consortium name="Ensembl"/>
        </authorList>
    </citation>
    <scope>IDENTIFICATION</scope>
</reference>
<feature type="repeat" description="CSPG" evidence="5">
    <location>
        <begin position="1018"/>
        <end position="1110"/>
    </location>
</feature>
<dbReference type="PANTHER" id="PTHR45739:SF13">
    <property type="entry name" value="CHONDROITIN SULFATE PROTEOGLYCAN 4"/>
    <property type="match status" value="1"/>
</dbReference>
<evidence type="ECO:0000256" key="2">
    <source>
        <dbReference type="ARBA" id="ARBA00022737"/>
    </source>
</evidence>
<dbReference type="GO" id="GO:0009653">
    <property type="term" value="P:anatomical structure morphogenesis"/>
    <property type="evidence" value="ECO:0007669"/>
    <property type="project" value="TreeGrafter"/>
</dbReference>
<dbReference type="InterPro" id="IPR013320">
    <property type="entry name" value="ConA-like_dom_sf"/>
</dbReference>
<keyword evidence="3" id="KW-0325">Glycoprotein</keyword>
<feature type="repeat" description="CSPG" evidence="5">
    <location>
        <begin position="1575"/>
        <end position="1671"/>
    </location>
</feature>
<keyword evidence="7" id="KW-1133">Transmembrane helix</keyword>
<feature type="repeat" description="CSPG" evidence="5">
    <location>
        <begin position="777"/>
        <end position="872"/>
    </location>
</feature>
<feature type="repeat" description="CSPG" evidence="5">
    <location>
        <begin position="1353"/>
        <end position="1444"/>
    </location>
</feature>
<feature type="repeat" description="CSPG" evidence="5">
    <location>
        <begin position="1239"/>
        <end position="1345"/>
    </location>
</feature>
<keyword evidence="2" id="KW-0677">Repeat</keyword>
<dbReference type="InterPro" id="IPR039005">
    <property type="entry name" value="CSPG_rpt"/>
</dbReference>
<feature type="compositionally biased region" description="Basic and acidic residues" evidence="6">
    <location>
        <begin position="2259"/>
        <end position="2268"/>
    </location>
</feature>
<feature type="domain" description="Laminin G" evidence="9">
    <location>
        <begin position="204"/>
        <end position="383"/>
    </location>
</feature>
<feature type="repeat" description="CSPG" evidence="5">
    <location>
        <begin position="1468"/>
        <end position="1558"/>
    </location>
</feature>
<sequence>MRSCCLLLSALLALLLVPWTSLGVSYYGNSFCRIHAVQDVSSFQLSLQFKTSQRSGLLLLAGGNRDYLAVELKEGRLRVRMDIGFGVMALFSPVGLRLNNLVEHTVKVTLQRSSLDMAINNLYNDSLSLPLIAQESLNIDYGVFLGGAGSIRAVYLDETIPPLRGCISNVVFKSHNFDILKSEPTECEETKEMCSSEFDAESGEAISFISPDSFISFPTWTLADSRILEFLMKTTIEDALLIFHSGHQDDFIALGLVTGYLKGLVDRGSGMIVLNNTRMRLDDDQWHRIQVEINQNRFTMTVDSHSTTASLSGPEILDLTENLYVGGVPAKMKEVFRNTGLFPRMEEEITSESFIGCLGEIKTNHRERTLQDALVTKDIHVKCEGDYDYSSSYEETVTTASPIRIVHSDFVPNERHCYPDENTPEIFRNITKLLDVTPLLVPQSGEAFLDIRNLQPTFDLNKAGVRQSQIIFTLQNDPWYGIVDMNINSKRAKKFTLLDVVNKKIKYMHDSDEKYGDYIQLEVFIYSSVNLPECLKTSRKYVLPVKFKPVSDIPQLSDEVIAVAKYGRTRLSPNLIKIMDSDIQCEELFVTITSKKPMEEGYLENAEDPGRSVSQFTCRHLKDGEIYYVHKGGNVHQIDMQISNGHSTGPVTTLNLEVTQPSLTLVTNTGLLLSQGAASPIGIQQLSVSAIPRYGDILYNVTHPLKLGKLEVLTSHNAMKQVTSFRQADLEQGVLRYMSTKTEDQGEIAVERIQFDAHLGKFILPNNTFLVKITPSQIRMAKIVPLEIKQGHTRVIKHTELEAVMKGKNTKPESMRYFILKAPTMGTLQIHNKDLTQGSNFTQQDLRNGYLNFKVRVHRAVDVEDQFQFQVFAEEQHSPVYTYPIKILADPDVPVLTNKELRVMEGGEGILNDAILWVQAQNSTDFVYRITEDPKHGRIIRESPLGQIRFEGAIRVFSNEDLHFNRLTYKHDGSESSEDQFTFAVFKQAKRGTTTEPEEKDVLKGVVKIMILSVNDHEPYRVVDKTFNVVRNTQRLLTTDDIQFQDDDSDFKESQLLYMRAGILSGHIVSAEDSSQSLFRFTQADLRDKKVLFVHHGADREQFQLQVSDGRHTITALLQLQAGEPYLHVVNNSMAVINHGSTKTINTSLLSVESNMDIRDPSEIVYEITSPPGDGSVIVSGIEASVFTQEDLRKGVVSYQHDEQSLRSKDSFAFRVKSKGLSENGTFRIKIFKQGYLSEPKVITNEIILCYMGEHTKISQDHLKVEQADILPSEMVFTIKEPPQLGHVVMPIQNPESTVSPNMDYIHSFSQEDLNQNRVYYISSLELGRDSFSVDVSNGFTTLDSLRVYVDIVPHEIPVQVVDLVVKEGGSTSLNDALNISHPLYSSYHVDFIVEQNPRHGNIQLSDNFDDLSAFTWDEVRNGQVYYVHDGSETTSDRFTLLAYISEISRQSQPIDVNVTISPVNDEPPRLIRNTGLELLPGEEAEITANMLYSEDKDTPPEELVYSIEGSSSGRVALKASLEEDIRNFTQAQINNSEVVFIHTGSQSGWFGFTVTDLEHTSPLYHFIVKTRQLTISMETEGELLVYPGTRQPITNDILKAVTNEDGDEITYTVIGGPNLGRLISSNDRNQFEEISSFTQSELESGSVFYEHQMPSQPFWEVQDAIRLLLSSHPAPDLEHTFFVTVSYDMETHGNASQLWRNTGLRILQGHKDVIDTSKLDASNLLASAPESRRNSLDVVFEVKEFPIHGTLILSGQDLTREAPYFLQEDLESRELEYFQQEAEASSDSFSFRVRLNPHGRGLQAQTESFIEEAFNISIKQQKLTPPKLDLMLEVVQGSFAVLTDKYLSITDEEKSPEEIVFTVTKGPSNGHLMNADTRKDIKVFTQKDINERRVIFVSDGTLANGFMEFTAFDGRYKIEGLSLHIGILARTLKLAKAEEVQVKQGDDETPITESILKASTGGPNEEDVIYKITNNPKYAAVMVDRQPTSAFTQKQIKEGRVSVRFVKSTSPRDSVALVARSKAANVSTVLNITAKPLVKLPDNPVLPRGKTILVNPSILDASALANKTKNIPNFKIIQQPHGARFVWIDGEQRQEINNFSQKDLEEGHVGLEILNDTRAGDQVRGNQARFLLAAHGVPPAEGAMAFRTAPYNASAAYKAILLKDTAKKDTTGTVPSSPEQRGDGVSARNNLWAILIPILIVLLLLVLAAMLAYYLVRRNKTGKHNVQTVSSKPKNGEANPETFRKTDPANNIPMSNVDSKEPDPELLQHCRTTNPALKKNQYWV</sequence>
<comment type="caution">
    <text evidence="4">Lacks conserved residue(s) required for the propagation of feature annotation.</text>
</comment>
<dbReference type="PROSITE" id="PS51854">
    <property type="entry name" value="CSPG"/>
    <property type="match status" value="12"/>
</dbReference>
<feature type="compositionally biased region" description="Polar residues" evidence="6">
    <location>
        <begin position="2225"/>
        <end position="2234"/>
    </location>
</feature>
<evidence type="ECO:0000256" key="6">
    <source>
        <dbReference type="SAM" id="MobiDB-lite"/>
    </source>
</evidence>
<keyword evidence="7" id="KW-0472">Membrane</keyword>
<feature type="repeat" description="CSPG" evidence="5">
    <location>
        <begin position="1126"/>
        <end position="1217"/>
    </location>
</feature>
<feature type="repeat" description="CSPG" evidence="5">
    <location>
        <begin position="552"/>
        <end position="645"/>
    </location>
</feature>
<dbReference type="OrthoDB" id="9026019at2759"/>
<dbReference type="RefSeq" id="XP_023678570.1">
    <property type="nucleotide sequence ID" value="XM_023822802.2"/>
</dbReference>
<protein>
    <submittedName>
        <fullName evidence="10">Chondroitin sulfate proteoglycan 4</fullName>
    </submittedName>
</protein>
<dbReference type="CDD" id="cd00110">
    <property type="entry name" value="LamG"/>
    <property type="match status" value="2"/>
</dbReference>
<keyword evidence="7" id="KW-0812">Transmembrane</keyword>
<feature type="transmembrane region" description="Helical" evidence="7">
    <location>
        <begin position="2192"/>
        <end position="2217"/>
    </location>
</feature>
<dbReference type="PANTHER" id="PTHR45739">
    <property type="entry name" value="MATRIX PROTEIN, PUTATIVE-RELATED"/>
    <property type="match status" value="1"/>
</dbReference>
<evidence type="ECO:0000256" key="5">
    <source>
        <dbReference type="PROSITE-ProRule" id="PRU01201"/>
    </source>
</evidence>
<name>A0A3B3SPG4_9TELE</name>
<evidence type="ECO:0000256" key="3">
    <source>
        <dbReference type="ARBA" id="ARBA00023180"/>
    </source>
</evidence>
<dbReference type="Pfam" id="PF16184">
    <property type="entry name" value="Cadherin_3"/>
    <property type="match status" value="12"/>
</dbReference>
<evidence type="ECO:0000256" key="4">
    <source>
        <dbReference type="PROSITE-ProRule" id="PRU00122"/>
    </source>
</evidence>
<dbReference type="Proteomes" id="UP000261540">
    <property type="component" value="Unplaced"/>
</dbReference>
<proteinExistence type="predicted"/>
<dbReference type="GeneID" id="111849698"/>
<dbReference type="STRING" id="1676925.ENSPKIP00000032238"/>
<evidence type="ECO:0000256" key="7">
    <source>
        <dbReference type="SAM" id="Phobius"/>
    </source>
</evidence>
<organism evidence="10 11">
    <name type="scientific">Paramormyrops kingsleyae</name>
    <dbReference type="NCBI Taxonomy" id="1676925"/>
    <lineage>
        <taxon>Eukaryota</taxon>
        <taxon>Metazoa</taxon>
        <taxon>Chordata</taxon>
        <taxon>Craniata</taxon>
        <taxon>Vertebrata</taxon>
        <taxon>Euteleostomi</taxon>
        <taxon>Actinopterygii</taxon>
        <taxon>Neopterygii</taxon>
        <taxon>Teleostei</taxon>
        <taxon>Osteoglossocephala</taxon>
        <taxon>Osteoglossomorpha</taxon>
        <taxon>Osteoglossiformes</taxon>
        <taxon>Mormyridae</taxon>
        <taxon>Paramormyrops</taxon>
    </lineage>
</organism>
<feature type="repeat" description="CSPG" evidence="5">
    <location>
        <begin position="1824"/>
        <end position="1915"/>
    </location>
</feature>
<feature type="domain" description="Laminin G" evidence="9">
    <location>
        <begin position="21"/>
        <end position="194"/>
    </location>
</feature>
<dbReference type="Gene3D" id="2.60.120.200">
    <property type="match status" value="2"/>
</dbReference>
<feature type="repeat" description="CSPG" evidence="5">
    <location>
        <begin position="662"/>
        <end position="758"/>
    </location>
</feature>
<dbReference type="SMART" id="SM00282">
    <property type="entry name" value="LamG"/>
    <property type="match status" value="2"/>
</dbReference>
<keyword evidence="11" id="KW-1185">Reference proteome</keyword>
<feature type="compositionally biased region" description="Polar residues" evidence="6">
    <location>
        <begin position="2249"/>
        <end position="2258"/>
    </location>
</feature>
<evidence type="ECO:0000259" key="9">
    <source>
        <dbReference type="PROSITE" id="PS50025"/>
    </source>
</evidence>
<dbReference type="PROSITE" id="PS50025">
    <property type="entry name" value="LAM_G_DOMAIN"/>
    <property type="match status" value="2"/>
</dbReference>
<feature type="repeat" description="CSPG" evidence="5">
    <location>
        <begin position="1696"/>
        <end position="1795"/>
    </location>
</feature>
<accession>A0A3B3SPG4</accession>
<dbReference type="Ensembl" id="ENSPKIT00000013097.1">
    <property type="protein sequence ID" value="ENSPKIP00000032238.1"/>
    <property type="gene ID" value="ENSPKIG00000012407.1"/>
</dbReference>
<dbReference type="InterPro" id="IPR001791">
    <property type="entry name" value="Laminin_G"/>
</dbReference>
<dbReference type="Pfam" id="PF02210">
    <property type="entry name" value="Laminin_G_2"/>
    <property type="match status" value="2"/>
</dbReference>
<feature type="repeat" description="CSPG" evidence="5">
    <location>
        <begin position="892"/>
        <end position="986"/>
    </location>
</feature>
<evidence type="ECO:0000256" key="8">
    <source>
        <dbReference type="SAM" id="SignalP"/>
    </source>
</evidence>
<evidence type="ECO:0000256" key="1">
    <source>
        <dbReference type="ARBA" id="ARBA00022729"/>
    </source>
</evidence>
<keyword evidence="1 8" id="KW-0732">Signal</keyword>